<comment type="similarity">
    <text evidence="1">Belongs to the aspartyl/asparaginyl beta-hydroxylase family.</text>
</comment>
<dbReference type="PANTHER" id="PTHR46332:SF5">
    <property type="entry name" value="ASPARTATE BETA-HYDROXYLASE DOMAIN CONTAINING 2"/>
    <property type="match status" value="1"/>
</dbReference>
<keyword evidence="7" id="KW-1185">Reference proteome</keyword>
<keyword evidence="2" id="KW-0223">Dioxygenase</keyword>
<dbReference type="InterPro" id="IPR051821">
    <property type="entry name" value="Asp/Asn_beta-hydroxylase"/>
</dbReference>
<protein>
    <submittedName>
        <fullName evidence="6">Aspartyl/asparaginyl beta-hydroxylase (Aspartate beta-hydroxylase) (ASP beta-hydroxylase) (Peptide-aspartate beta-dioxygenase)</fullName>
    </submittedName>
</protein>
<evidence type="ECO:0000256" key="2">
    <source>
        <dbReference type="ARBA" id="ARBA00022964"/>
    </source>
</evidence>
<dbReference type="InterPro" id="IPR027443">
    <property type="entry name" value="IPNS-like_sf"/>
</dbReference>
<dbReference type="EMBL" id="CAXAMM010043862">
    <property type="protein sequence ID" value="CAK9112081.1"/>
    <property type="molecule type" value="Genomic_DNA"/>
</dbReference>
<comment type="caution">
    <text evidence="6">The sequence shown here is derived from an EMBL/GenBank/DDBJ whole genome shotgun (WGS) entry which is preliminary data.</text>
</comment>
<evidence type="ECO:0000259" key="5">
    <source>
        <dbReference type="Pfam" id="PF05118"/>
    </source>
</evidence>
<dbReference type="Gene3D" id="2.60.120.330">
    <property type="entry name" value="B-lactam Antibiotic, Isopenicillin N Synthase, Chain"/>
    <property type="match status" value="1"/>
</dbReference>
<sequence length="497" mass="55220">MPSPEKRGTNVGWALAACFVPLVAVLYHLYAEAAAENEELRRRLEKAKAQDDSSSPRAENAMKLASSLESYWPVQAVAVLEEELLRGASSCAPTFDPSCILQHGHYRPRTKIELLDALGDAHGAATHYEKAALFHERALQQKHEAGFPPSEIVTSYSAVATDATNLFHFEEALSWIRQGQGLALPKAALAILYQQESGILECQDDFISALHVFEHSLKLQEKSVADALRHLDLLKQVLHEEMPPSVASAMRGRVAEIEEELIRLGYGKKGQFPKRYVPGLGVGRPWRSFPTETVSASWMLPAFQALRAAVPELLLEYLELKEAGQMYREKECIHSHRGGRWSRFEVNAFWHASDSGGIRCAVESPRACALFQELQALGMPLIRAGYSALAPGAWLKPHYGTTNAQLKWHLGLSIPSSPTEGCATLRVADVIHQWMKEGELLYFDDSFEHEVFNHCDMERVVFQLVFAHPQLGGSDDENLRCATGDLQACRPGLSTEL</sequence>
<dbReference type="SUPFAM" id="SSF51197">
    <property type="entry name" value="Clavaminate synthase-like"/>
    <property type="match status" value="1"/>
</dbReference>
<gene>
    <name evidence="6" type="ORF">SCF082_LOCUS51978</name>
</gene>
<dbReference type="Proteomes" id="UP001642464">
    <property type="component" value="Unassembled WGS sequence"/>
</dbReference>
<keyword evidence="4" id="KW-1133">Transmembrane helix</keyword>
<evidence type="ECO:0000313" key="7">
    <source>
        <dbReference type="Proteomes" id="UP001642464"/>
    </source>
</evidence>
<evidence type="ECO:0000313" key="6">
    <source>
        <dbReference type="EMBL" id="CAK9112081.1"/>
    </source>
</evidence>
<feature type="transmembrane region" description="Helical" evidence="4">
    <location>
        <begin position="12"/>
        <end position="30"/>
    </location>
</feature>
<feature type="domain" description="Aspartyl/asparaginy/proline hydroxylase" evidence="5">
    <location>
        <begin position="314"/>
        <end position="469"/>
    </location>
</feature>
<dbReference type="InterPro" id="IPR007803">
    <property type="entry name" value="Asp/Arg/Pro-Hydrxlase"/>
</dbReference>
<keyword evidence="4" id="KW-0812">Transmembrane</keyword>
<name>A0ABP0SIH6_9DINO</name>
<evidence type="ECO:0000256" key="1">
    <source>
        <dbReference type="ARBA" id="ARBA00007730"/>
    </source>
</evidence>
<evidence type="ECO:0000256" key="3">
    <source>
        <dbReference type="ARBA" id="ARBA00023002"/>
    </source>
</evidence>
<organism evidence="6 7">
    <name type="scientific">Durusdinium trenchii</name>
    <dbReference type="NCBI Taxonomy" id="1381693"/>
    <lineage>
        <taxon>Eukaryota</taxon>
        <taxon>Sar</taxon>
        <taxon>Alveolata</taxon>
        <taxon>Dinophyceae</taxon>
        <taxon>Suessiales</taxon>
        <taxon>Symbiodiniaceae</taxon>
        <taxon>Durusdinium</taxon>
    </lineage>
</organism>
<keyword evidence="4" id="KW-0472">Membrane</keyword>
<proteinExistence type="inferred from homology"/>
<reference evidence="6 7" key="1">
    <citation type="submission" date="2024-02" db="EMBL/GenBank/DDBJ databases">
        <authorList>
            <person name="Chen Y."/>
            <person name="Shah S."/>
            <person name="Dougan E. K."/>
            <person name="Thang M."/>
            <person name="Chan C."/>
        </authorList>
    </citation>
    <scope>NUCLEOTIDE SEQUENCE [LARGE SCALE GENOMIC DNA]</scope>
</reference>
<dbReference type="Pfam" id="PF05118">
    <property type="entry name" value="Asp_Arg_Hydrox"/>
    <property type="match status" value="1"/>
</dbReference>
<accession>A0ABP0SIH6</accession>
<dbReference type="PROSITE" id="PS51257">
    <property type="entry name" value="PROKAR_LIPOPROTEIN"/>
    <property type="match status" value="1"/>
</dbReference>
<evidence type="ECO:0000256" key="4">
    <source>
        <dbReference type="SAM" id="Phobius"/>
    </source>
</evidence>
<dbReference type="PANTHER" id="PTHR46332">
    <property type="entry name" value="ASPARTATE BETA-HYDROXYLASE DOMAIN-CONTAINING PROTEIN 2"/>
    <property type="match status" value="1"/>
</dbReference>
<keyword evidence="3" id="KW-0560">Oxidoreductase</keyword>